<dbReference type="InterPro" id="IPR020625">
    <property type="entry name" value="Schiff_base-form_aldolases_AS"/>
</dbReference>
<evidence type="ECO:0000256" key="14">
    <source>
        <dbReference type="PIRSR" id="PIRSR001365-1"/>
    </source>
</evidence>
<evidence type="ECO:0000256" key="12">
    <source>
        <dbReference type="HAMAP-Rule" id="MF_00418"/>
    </source>
</evidence>
<dbReference type="STRING" id="1465756.BIV18_08325"/>
<feature type="active site" description="Proton donor/acceptor" evidence="12 14">
    <location>
        <position position="135"/>
    </location>
</feature>
<comment type="subcellular location">
    <subcellularLocation>
        <location evidence="12">Cytoplasm</location>
    </subcellularLocation>
</comment>
<protein>
    <recommendedName>
        <fullName evidence="4 12">4-hydroxy-tetrahydrodipicolinate synthase</fullName>
        <shortName evidence="12">HTPA synthase</shortName>
        <ecNumber evidence="4 12">4.3.3.7</ecNumber>
    </recommendedName>
</protein>
<dbReference type="SMART" id="SM01130">
    <property type="entry name" value="DHDPS"/>
    <property type="match status" value="1"/>
</dbReference>
<dbReference type="Proteomes" id="UP000187166">
    <property type="component" value="Unassembled WGS sequence"/>
</dbReference>
<dbReference type="EMBL" id="MJIH01000001">
    <property type="protein sequence ID" value="OLR65518.1"/>
    <property type="molecule type" value="Genomic_DNA"/>
</dbReference>
<keyword evidence="8 12" id="KW-0457">Lysine biosynthesis</keyword>
<dbReference type="HAMAP" id="MF_00418">
    <property type="entry name" value="DapA"/>
    <property type="match status" value="1"/>
</dbReference>
<dbReference type="Pfam" id="PF00701">
    <property type="entry name" value="DHDPS"/>
    <property type="match status" value="1"/>
</dbReference>
<proteinExistence type="inferred from homology"/>
<reference evidence="16 17" key="1">
    <citation type="journal article" date="2016" name="Appl. Environ. Microbiol.">
        <title>Function and Phylogeny of Bacterial Butyryl Coenzyme A:Acetate Transferases and Their Diversity in the Proximal Colon of Swine.</title>
        <authorList>
            <person name="Trachsel J."/>
            <person name="Bayles D.O."/>
            <person name="Looft T."/>
            <person name="Levine U.Y."/>
            <person name="Allen H.K."/>
        </authorList>
    </citation>
    <scope>NUCLEOTIDE SEQUENCE [LARGE SCALE GENOMIC DNA]</scope>
    <source>
        <strain evidence="16 17">35-6-1</strain>
    </source>
</reference>
<evidence type="ECO:0000256" key="13">
    <source>
        <dbReference type="PIRNR" id="PIRNR001365"/>
    </source>
</evidence>
<dbReference type="NCBIfam" id="TIGR00674">
    <property type="entry name" value="dapA"/>
    <property type="match status" value="1"/>
</dbReference>
<comment type="catalytic activity">
    <reaction evidence="11 12">
        <text>L-aspartate 4-semialdehyde + pyruvate = (2S,4S)-4-hydroxy-2,3,4,5-tetrahydrodipicolinate + H2O + H(+)</text>
        <dbReference type="Rhea" id="RHEA:34171"/>
        <dbReference type="ChEBI" id="CHEBI:15361"/>
        <dbReference type="ChEBI" id="CHEBI:15377"/>
        <dbReference type="ChEBI" id="CHEBI:15378"/>
        <dbReference type="ChEBI" id="CHEBI:67139"/>
        <dbReference type="ChEBI" id="CHEBI:537519"/>
        <dbReference type="EC" id="4.3.3.7"/>
    </reaction>
</comment>
<dbReference type="Gene3D" id="3.20.20.70">
    <property type="entry name" value="Aldolase class I"/>
    <property type="match status" value="1"/>
</dbReference>
<dbReference type="InterPro" id="IPR020624">
    <property type="entry name" value="Schiff_base-form_aldolases_CS"/>
</dbReference>
<dbReference type="GO" id="GO:0005829">
    <property type="term" value="C:cytosol"/>
    <property type="evidence" value="ECO:0007669"/>
    <property type="project" value="TreeGrafter"/>
</dbReference>
<feature type="binding site" evidence="12 15">
    <location>
        <position position="47"/>
    </location>
    <ligand>
        <name>pyruvate</name>
        <dbReference type="ChEBI" id="CHEBI:15361"/>
    </ligand>
</feature>
<keyword evidence="17" id="KW-1185">Reference proteome</keyword>
<keyword evidence="10 12" id="KW-0704">Schiff base</keyword>
<feature type="site" description="Part of a proton relay during catalysis" evidence="12">
    <location>
        <position position="109"/>
    </location>
</feature>
<sequence length="290" mass="31587">MTLFTGSGVAIVTPFKENFDVDYAKLQQLLDFHLQKGTDAIIIVGTTGEASTMTNEEQAETVKFTADYINGRLPVIAGAGSNDTRHGIELSKMCEDAGADGLLQVTPYYNKTSQRGLIEHFKRIAESVNVPMLLYNVPGRTGMGIDPKTLLELSKIDNIIGMKDATGDLSYAAKVRNLVGYDFDIYSGNDDVTIPLMSLGAKGVISVIANIFPQKIHNMTKLFLDGEIEKAAKLQTDLKELNDALFVEPNPIPVKAAMNLLGYEVGGLRLPLFEASEETKDNLKKVLGVK</sequence>
<dbReference type="GO" id="GO:0009089">
    <property type="term" value="P:lysine biosynthetic process via diaminopimelate"/>
    <property type="evidence" value="ECO:0007669"/>
    <property type="project" value="UniProtKB-UniRule"/>
</dbReference>
<evidence type="ECO:0000256" key="10">
    <source>
        <dbReference type="ARBA" id="ARBA00023270"/>
    </source>
</evidence>
<evidence type="ECO:0000256" key="11">
    <source>
        <dbReference type="ARBA" id="ARBA00047836"/>
    </source>
</evidence>
<dbReference type="PRINTS" id="PR00146">
    <property type="entry name" value="DHPICSNTHASE"/>
</dbReference>
<evidence type="ECO:0000256" key="7">
    <source>
        <dbReference type="ARBA" id="ARBA00022915"/>
    </source>
</evidence>
<dbReference type="CDD" id="cd00950">
    <property type="entry name" value="DHDPS"/>
    <property type="match status" value="1"/>
</dbReference>
<evidence type="ECO:0000256" key="2">
    <source>
        <dbReference type="ARBA" id="ARBA00005120"/>
    </source>
</evidence>
<dbReference type="PROSITE" id="PS00665">
    <property type="entry name" value="DHDPS_1"/>
    <property type="match status" value="1"/>
</dbReference>
<dbReference type="SUPFAM" id="SSF51569">
    <property type="entry name" value="Aldolase"/>
    <property type="match status" value="1"/>
</dbReference>
<keyword evidence="9 12" id="KW-0456">Lyase</keyword>
<evidence type="ECO:0000313" key="17">
    <source>
        <dbReference type="Proteomes" id="UP000187166"/>
    </source>
</evidence>
<dbReference type="PIRSF" id="PIRSF001365">
    <property type="entry name" value="DHDPS"/>
    <property type="match status" value="1"/>
</dbReference>
<evidence type="ECO:0000256" key="5">
    <source>
        <dbReference type="ARBA" id="ARBA00022490"/>
    </source>
</evidence>
<dbReference type="AlphaFoldDB" id="A0A1U7M1N2"/>
<comment type="caution">
    <text evidence="16">The sequence shown here is derived from an EMBL/GenBank/DDBJ whole genome shotgun (WGS) entry which is preliminary data.</text>
</comment>
<comment type="similarity">
    <text evidence="3 12 13">Belongs to the DapA family.</text>
</comment>
<evidence type="ECO:0000256" key="6">
    <source>
        <dbReference type="ARBA" id="ARBA00022605"/>
    </source>
</evidence>
<dbReference type="EC" id="4.3.3.7" evidence="4 12"/>
<evidence type="ECO:0000313" key="16">
    <source>
        <dbReference type="EMBL" id="OLR65518.1"/>
    </source>
</evidence>
<comment type="subunit">
    <text evidence="12">Homotetramer; dimer of dimers.</text>
</comment>
<evidence type="ECO:0000256" key="9">
    <source>
        <dbReference type="ARBA" id="ARBA00023239"/>
    </source>
</evidence>
<dbReference type="PANTHER" id="PTHR12128">
    <property type="entry name" value="DIHYDRODIPICOLINATE SYNTHASE"/>
    <property type="match status" value="1"/>
</dbReference>
<evidence type="ECO:0000256" key="8">
    <source>
        <dbReference type="ARBA" id="ARBA00023154"/>
    </source>
</evidence>
<gene>
    <name evidence="12" type="primary">dapA</name>
    <name evidence="16" type="ORF">BIV18_08325</name>
</gene>
<dbReference type="InterPro" id="IPR002220">
    <property type="entry name" value="DapA-like"/>
</dbReference>
<keyword evidence="5 12" id="KW-0963">Cytoplasm</keyword>
<name>A0A1U7M1N2_9FIRM</name>
<evidence type="ECO:0000256" key="15">
    <source>
        <dbReference type="PIRSR" id="PIRSR001365-2"/>
    </source>
</evidence>
<evidence type="ECO:0000256" key="3">
    <source>
        <dbReference type="ARBA" id="ARBA00007592"/>
    </source>
</evidence>
<organism evidence="16 17">
    <name type="scientific">Peptoniphilus porci</name>
    <dbReference type="NCBI Taxonomy" id="2652280"/>
    <lineage>
        <taxon>Bacteria</taxon>
        <taxon>Bacillati</taxon>
        <taxon>Bacillota</taxon>
        <taxon>Tissierellia</taxon>
        <taxon>Tissierellales</taxon>
        <taxon>Peptoniphilaceae</taxon>
        <taxon>Peptoniphilus</taxon>
    </lineage>
</organism>
<comment type="function">
    <text evidence="1 12">Catalyzes the condensation of (S)-aspartate-beta-semialdehyde [(S)-ASA] and pyruvate to 4-hydroxy-tetrahydrodipicolinate (HTPA).</text>
</comment>
<dbReference type="GO" id="GO:0019877">
    <property type="term" value="P:diaminopimelate biosynthetic process"/>
    <property type="evidence" value="ECO:0007669"/>
    <property type="project" value="UniProtKB-UniRule"/>
</dbReference>
<dbReference type="GO" id="GO:0008840">
    <property type="term" value="F:4-hydroxy-tetrahydrodipicolinate synthase activity"/>
    <property type="evidence" value="ECO:0007669"/>
    <property type="project" value="UniProtKB-UniRule"/>
</dbReference>
<dbReference type="PROSITE" id="PS00666">
    <property type="entry name" value="DHDPS_2"/>
    <property type="match status" value="1"/>
</dbReference>
<evidence type="ECO:0000256" key="1">
    <source>
        <dbReference type="ARBA" id="ARBA00003294"/>
    </source>
</evidence>
<feature type="active site" description="Schiff-base intermediate with substrate" evidence="12 14">
    <location>
        <position position="163"/>
    </location>
</feature>
<accession>A0A1U7M1N2</accession>
<dbReference type="UniPathway" id="UPA00034">
    <property type="reaction ID" value="UER00017"/>
</dbReference>
<comment type="pathway">
    <text evidence="2 12">Amino-acid biosynthesis; L-lysine biosynthesis via DAP pathway; (S)-tetrahydrodipicolinate from L-aspartate: step 3/4.</text>
</comment>
<feature type="binding site" evidence="12 15">
    <location>
        <position position="205"/>
    </location>
    <ligand>
        <name>pyruvate</name>
        <dbReference type="ChEBI" id="CHEBI:15361"/>
    </ligand>
</feature>
<feature type="site" description="Part of a proton relay during catalysis" evidence="12">
    <location>
        <position position="46"/>
    </location>
</feature>
<evidence type="ECO:0000256" key="4">
    <source>
        <dbReference type="ARBA" id="ARBA00012086"/>
    </source>
</evidence>
<keyword evidence="7 12" id="KW-0220">Diaminopimelate biosynthesis</keyword>
<dbReference type="PANTHER" id="PTHR12128:SF66">
    <property type="entry name" value="4-HYDROXY-2-OXOGLUTARATE ALDOLASE, MITOCHONDRIAL"/>
    <property type="match status" value="1"/>
</dbReference>
<comment type="caution">
    <text evidence="12">Was originally thought to be a dihydrodipicolinate synthase (DHDPS), catalyzing the condensation of (S)-aspartate-beta-semialdehyde [(S)-ASA] and pyruvate to dihydrodipicolinate (DHDP). However, it was shown in E.coli that the product of the enzymatic reaction is not dihydrodipicolinate but in fact (4S)-4-hydroxy-2,3,4,5-tetrahydro-(2S)-dipicolinic acid (HTPA), and that the consecutive dehydration reaction leading to DHDP is not spontaneous but catalyzed by DapB.</text>
</comment>
<dbReference type="InterPro" id="IPR013785">
    <property type="entry name" value="Aldolase_TIM"/>
</dbReference>
<keyword evidence="6 12" id="KW-0028">Amino-acid biosynthesis</keyword>
<dbReference type="InterPro" id="IPR005263">
    <property type="entry name" value="DapA"/>
</dbReference>